<dbReference type="CDD" id="cd02224">
    <property type="entry name" value="cupin_SPO2919-like"/>
    <property type="match status" value="1"/>
</dbReference>
<dbReference type="Proteomes" id="UP000031643">
    <property type="component" value="Chromosome"/>
</dbReference>
<dbReference type="KEGG" id="mcg:GL4_2375"/>
<dbReference type="STRING" id="1384459.GL4_2375"/>
<dbReference type="PANTHER" id="PTHR35848:SF9">
    <property type="entry name" value="SLL1358 PROTEIN"/>
    <property type="match status" value="1"/>
</dbReference>
<dbReference type="OrthoDB" id="5290459at2"/>
<gene>
    <name evidence="3" type="ORF">GL4_2375</name>
</gene>
<dbReference type="EMBL" id="AP014648">
    <property type="protein sequence ID" value="BAQ17812.1"/>
    <property type="molecule type" value="Genomic_DNA"/>
</dbReference>
<accession>A0A0A8K5L8</accession>
<evidence type="ECO:0000313" key="4">
    <source>
        <dbReference type="Proteomes" id="UP000031643"/>
    </source>
</evidence>
<dbReference type="InterPro" id="IPR014710">
    <property type="entry name" value="RmlC-like_jellyroll"/>
</dbReference>
<dbReference type="InterPro" id="IPR011051">
    <property type="entry name" value="RmlC_Cupin_sf"/>
</dbReference>
<feature type="domain" description="Cupin type-2" evidence="2">
    <location>
        <begin position="51"/>
        <end position="122"/>
    </location>
</feature>
<organism evidence="3 4">
    <name type="scientific">Methyloceanibacter caenitepidi</name>
    <dbReference type="NCBI Taxonomy" id="1384459"/>
    <lineage>
        <taxon>Bacteria</taxon>
        <taxon>Pseudomonadati</taxon>
        <taxon>Pseudomonadota</taxon>
        <taxon>Alphaproteobacteria</taxon>
        <taxon>Hyphomicrobiales</taxon>
        <taxon>Hyphomicrobiaceae</taxon>
        <taxon>Methyloceanibacter</taxon>
    </lineage>
</organism>
<dbReference type="InterPro" id="IPR051610">
    <property type="entry name" value="GPI/OXD"/>
</dbReference>
<dbReference type="Gene3D" id="2.60.120.10">
    <property type="entry name" value="Jelly Rolls"/>
    <property type="match status" value="1"/>
</dbReference>
<evidence type="ECO:0000313" key="3">
    <source>
        <dbReference type="EMBL" id="BAQ17812.1"/>
    </source>
</evidence>
<protein>
    <recommendedName>
        <fullName evidence="2">Cupin type-2 domain-containing protein</fullName>
    </recommendedName>
</protein>
<dbReference type="PANTHER" id="PTHR35848">
    <property type="entry name" value="OXALATE-BINDING PROTEIN"/>
    <property type="match status" value="1"/>
</dbReference>
<dbReference type="GO" id="GO:0046872">
    <property type="term" value="F:metal ion binding"/>
    <property type="evidence" value="ECO:0007669"/>
    <property type="project" value="UniProtKB-KW"/>
</dbReference>
<dbReference type="SUPFAM" id="SSF51182">
    <property type="entry name" value="RmlC-like cupins"/>
    <property type="match status" value="1"/>
</dbReference>
<evidence type="ECO:0000256" key="1">
    <source>
        <dbReference type="ARBA" id="ARBA00022723"/>
    </source>
</evidence>
<keyword evidence="4" id="KW-1185">Reference proteome</keyword>
<dbReference type="Pfam" id="PF07883">
    <property type="entry name" value="Cupin_2"/>
    <property type="match status" value="1"/>
</dbReference>
<sequence length="159" mass="17073">MSDTKPTKIEAMAVSARTGSIYPAPFDEPVAGRIKRALGNALGLNQFGVNLVTLAPGAWSSQRHWHENEDEFVYILEGTATLITDDGESTLEAGTAAGFPAGQPDGHHLVNRSDASVVYLEVGTRAREETAHYSDIDMKARRDGTGAFAFTRKDGTPIP</sequence>
<dbReference type="RefSeq" id="WP_045367680.1">
    <property type="nucleotide sequence ID" value="NZ_AP014648.1"/>
</dbReference>
<dbReference type="InterPro" id="IPR013096">
    <property type="entry name" value="Cupin_2"/>
</dbReference>
<dbReference type="HOGENOM" id="CLU_139002_0_0_5"/>
<keyword evidence="1" id="KW-0479">Metal-binding</keyword>
<evidence type="ECO:0000259" key="2">
    <source>
        <dbReference type="Pfam" id="PF07883"/>
    </source>
</evidence>
<reference evidence="3 4" key="1">
    <citation type="submission" date="2014-09" db="EMBL/GenBank/DDBJ databases">
        <title>Genome sequencing of Methyloceanibacter caenitepidi Gela4.</title>
        <authorList>
            <person name="Takeuchi M."/>
            <person name="Susumu S."/>
            <person name="Kamagata Y."/>
            <person name="Oshima K."/>
            <person name="Hattori M."/>
            <person name="Iwasaki W."/>
        </authorList>
    </citation>
    <scope>NUCLEOTIDE SEQUENCE [LARGE SCALE GENOMIC DNA]</scope>
    <source>
        <strain evidence="3 4">Gela4</strain>
    </source>
</reference>
<name>A0A0A8K5L8_9HYPH</name>
<proteinExistence type="predicted"/>
<dbReference type="AlphaFoldDB" id="A0A0A8K5L8"/>